<dbReference type="AlphaFoldDB" id="A0AAX3Y5C8"/>
<gene>
    <name evidence="2" type="ORF">O4328_41510</name>
    <name evidence="3" type="ORF">Q5707_21660</name>
</gene>
<dbReference type="NCBIfam" id="TIGR03619">
    <property type="entry name" value="F420_Rv2161c"/>
    <property type="match status" value="1"/>
</dbReference>
<evidence type="ECO:0000313" key="4">
    <source>
        <dbReference type="Proteomes" id="UP001066327"/>
    </source>
</evidence>
<dbReference type="SUPFAM" id="SSF51679">
    <property type="entry name" value="Bacterial luciferase-like"/>
    <property type="match status" value="1"/>
</dbReference>
<dbReference type="PANTHER" id="PTHR30011:SF32">
    <property type="entry name" value="CONSERVED PROTEIN"/>
    <property type="match status" value="1"/>
</dbReference>
<keyword evidence="4" id="KW-1185">Reference proteome</keyword>
<keyword evidence="3" id="KW-0560">Oxidoreductase</keyword>
<reference evidence="3" key="2">
    <citation type="submission" date="2023-07" db="EMBL/GenBank/DDBJ databases">
        <title>Genomic analysis of Rhodococcus opacus VOC-14 with glycol ethers degradation activity.</title>
        <authorList>
            <person name="Narkevich D.A."/>
            <person name="Hlushen A.M."/>
            <person name="Akhremchuk A.E."/>
            <person name="Sikolenko M.A."/>
            <person name="Valentovich L.N."/>
        </authorList>
    </citation>
    <scope>NUCLEOTIDE SEQUENCE</scope>
    <source>
        <strain evidence="3">VOC-14</strain>
    </source>
</reference>
<evidence type="ECO:0000259" key="1">
    <source>
        <dbReference type="Pfam" id="PF00296"/>
    </source>
</evidence>
<dbReference type="InterPro" id="IPR036661">
    <property type="entry name" value="Luciferase-like_sf"/>
</dbReference>
<dbReference type="InterPro" id="IPR011251">
    <property type="entry name" value="Luciferase-like_dom"/>
</dbReference>
<dbReference type="Gene3D" id="3.20.20.30">
    <property type="entry name" value="Luciferase-like domain"/>
    <property type="match status" value="1"/>
</dbReference>
<reference evidence="2" key="1">
    <citation type="submission" date="2022-12" db="EMBL/GenBank/DDBJ databases">
        <authorList>
            <person name="Krivoruchko A.V."/>
            <person name="Elkin A."/>
        </authorList>
    </citation>
    <scope>NUCLEOTIDE SEQUENCE</scope>
    <source>
        <strain evidence="2">IEGM 249</strain>
    </source>
</reference>
<accession>A0AAX3Y5C8</accession>
<dbReference type="PANTHER" id="PTHR30011">
    <property type="entry name" value="ALKANESULFONATE MONOOXYGENASE-RELATED"/>
    <property type="match status" value="1"/>
</dbReference>
<dbReference type="Proteomes" id="UP001231166">
    <property type="component" value="Chromosome"/>
</dbReference>
<name>A0AAX3Y5C8_RHOOP</name>
<evidence type="ECO:0000313" key="5">
    <source>
        <dbReference type="Proteomes" id="UP001231166"/>
    </source>
</evidence>
<dbReference type="EMBL" id="JAPWIS010000040">
    <property type="protein sequence ID" value="MCZ4590038.1"/>
    <property type="molecule type" value="Genomic_DNA"/>
</dbReference>
<protein>
    <submittedName>
        <fullName evidence="3">TIGR03619 family F420-dependent LLM class oxidoreductase</fullName>
        <ecNumber evidence="3">1.-.-.-</ecNumber>
    </submittedName>
</protein>
<dbReference type="EMBL" id="CP130953">
    <property type="protein sequence ID" value="WLF44562.1"/>
    <property type="molecule type" value="Genomic_DNA"/>
</dbReference>
<organism evidence="3 5">
    <name type="scientific">Rhodococcus opacus</name>
    <name type="common">Nocardia opaca</name>
    <dbReference type="NCBI Taxonomy" id="37919"/>
    <lineage>
        <taxon>Bacteria</taxon>
        <taxon>Bacillati</taxon>
        <taxon>Actinomycetota</taxon>
        <taxon>Actinomycetes</taxon>
        <taxon>Mycobacteriales</taxon>
        <taxon>Nocardiaceae</taxon>
        <taxon>Rhodococcus</taxon>
    </lineage>
</organism>
<dbReference type="GO" id="GO:0016705">
    <property type="term" value="F:oxidoreductase activity, acting on paired donors, with incorporation or reduction of molecular oxygen"/>
    <property type="evidence" value="ECO:0007669"/>
    <property type="project" value="InterPro"/>
</dbReference>
<dbReference type="InterPro" id="IPR051260">
    <property type="entry name" value="Diverse_substr_monoxygenases"/>
</dbReference>
<evidence type="ECO:0000313" key="3">
    <source>
        <dbReference type="EMBL" id="WLF44562.1"/>
    </source>
</evidence>
<dbReference type="Pfam" id="PF00296">
    <property type="entry name" value="Bac_luciferase"/>
    <property type="match status" value="1"/>
</dbReference>
<proteinExistence type="predicted"/>
<dbReference type="Proteomes" id="UP001066327">
    <property type="component" value="Unassembled WGS sequence"/>
</dbReference>
<evidence type="ECO:0000313" key="2">
    <source>
        <dbReference type="EMBL" id="MCZ4590038.1"/>
    </source>
</evidence>
<feature type="domain" description="Luciferase-like" evidence="1">
    <location>
        <begin position="20"/>
        <end position="242"/>
    </location>
</feature>
<sequence>MRLDSRSEAMRFTYAEAMTNPHFYLPLARAAEQAGYDSMTVADSICYPRESDSVYPYTADGSRDFLEDKAFPEVLILAAAMGAVTSTLRFTTFVLKLPVRPPVLVAKQASTVAHLTNNRLSLGVGVSPWREDFEVMGVPFEGRGTRMNEAIDILRGLTGGDYFEYHGQVHELPAVKLSPVPTRPIPILIGGHSDAALRRAATRGDGWMHAGSETAELDRLLARLHRFREEADTTDHRFEIHVISPEAYTVDGIKRLEDKGVTDVVVSFRNPYSAGPDMESLDTKIAHLQGYADSIIARLK</sequence>
<dbReference type="InterPro" id="IPR019921">
    <property type="entry name" value="Lucif-like_OxRdtase_Rv2161c"/>
</dbReference>
<dbReference type="EC" id="1.-.-.-" evidence="3"/>